<dbReference type="RefSeq" id="WP_317975746.1">
    <property type="nucleotide sequence ID" value="NZ_BTFW01000001.1"/>
</dbReference>
<name>A0ABQ6PA60_9SPHN</name>
<comment type="caution">
    <text evidence="1">The sequence shown here is derived from an EMBL/GenBank/DDBJ whole genome shotgun (WGS) entry which is preliminary data.</text>
</comment>
<gene>
    <name evidence="1" type="ORF">NUTIK01_29130</name>
</gene>
<keyword evidence="2" id="KW-1185">Reference proteome</keyword>
<reference evidence="1 2" key="1">
    <citation type="submission" date="2023-06" db="EMBL/GenBank/DDBJ databases">
        <title>Draft genome sequence of Novosphingobium sp. strain IK01.</title>
        <authorList>
            <person name="Hatamoto M."/>
            <person name="Ikarashi T."/>
            <person name="Yamaguchi T."/>
        </authorList>
    </citation>
    <scope>NUCLEOTIDE SEQUENCE [LARGE SCALE GENOMIC DNA]</scope>
    <source>
        <strain evidence="1 2">IK01</strain>
    </source>
</reference>
<dbReference type="EMBL" id="BTFW01000001">
    <property type="protein sequence ID" value="GMM62136.1"/>
    <property type="molecule type" value="Genomic_DNA"/>
</dbReference>
<evidence type="ECO:0000313" key="2">
    <source>
        <dbReference type="Proteomes" id="UP001187221"/>
    </source>
</evidence>
<sequence>MSAQSDSVLVVSPAFAPEGELALSGPSVKIDALHLPVRGDLAHVRLAGRVFVPHYAVPMEHRVKAATALRKAGRADGEVLADLPGGALFAVLDIAGAWAWGQLGAADEDGGLVGYVALDALEPVGLEKAA</sequence>
<protein>
    <recommendedName>
        <fullName evidence="3">Bacterial dipeptidyl-peptidase SH3 domain-containing protein</fullName>
    </recommendedName>
</protein>
<accession>A0ABQ6PA60</accession>
<proteinExistence type="predicted"/>
<evidence type="ECO:0000313" key="1">
    <source>
        <dbReference type="EMBL" id="GMM62136.1"/>
    </source>
</evidence>
<organism evidence="1 2">
    <name type="scientific">Novosphingobium pituita</name>
    <dbReference type="NCBI Taxonomy" id="3056842"/>
    <lineage>
        <taxon>Bacteria</taxon>
        <taxon>Pseudomonadati</taxon>
        <taxon>Pseudomonadota</taxon>
        <taxon>Alphaproteobacteria</taxon>
        <taxon>Sphingomonadales</taxon>
        <taxon>Sphingomonadaceae</taxon>
        <taxon>Novosphingobium</taxon>
    </lineage>
</organism>
<evidence type="ECO:0008006" key="3">
    <source>
        <dbReference type="Google" id="ProtNLM"/>
    </source>
</evidence>
<dbReference type="Proteomes" id="UP001187221">
    <property type="component" value="Unassembled WGS sequence"/>
</dbReference>